<evidence type="ECO:0000313" key="1">
    <source>
        <dbReference type="EMBL" id="KAF4479555.1"/>
    </source>
</evidence>
<evidence type="ECO:0000313" key="2">
    <source>
        <dbReference type="Proteomes" id="UP000011096"/>
    </source>
</evidence>
<dbReference type="Proteomes" id="UP000011096">
    <property type="component" value="Unassembled WGS sequence"/>
</dbReference>
<dbReference type="OrthoDB" id="5194807at2759"/>
<protein>
    <submittedName>
        <fullName evidence="1">Uncharacterized protein</fullName>
    </submittedName>
</protein>
<reference evidence="1 2" key="2">
    <citation type="submission" date="2020-04" db="EMBL/GenBank/DDBJ databases">
        <title>Genome sequencing and assembly of multiple isolates from the Colletotrichum gloeosporioides species complex.</title>
        <authorList>
            <person name="Gan P."/>
            <person name="Shirasu K."/>
        </authorList>
    </citation>
    <scope>NUCLEOTIDE SEQUENCE [LARGE SCALE GENOMIC DNA]</scope>
    <source>
        <strain evidence="1 2">Nara gc5</strain>
    </source>
</reference>
<sequence>MASLDNIMEPIIIILFTRNTSKDFTMAPRIPTAKSTETLCYGVATTTKWAPRWERNISYFTPAAERGIKRVEPPVSRIVKRIDDRLPLEKMAKGIDKRIKNGIERFNNTK</sequence>
<name>A0A7J6IRL1_COLFN</name>
<dbReference type="AlphaFoldDB" id="A0A7J6IRL1"/>
<dbReference type="RefSeq" id="XP_066007999.1">
    <property type="nucleotide sequence ID" value="XM_066152597.1"/>
</dbReference>
<keyword evidence="2" id="KW-1185">Reference proteome</keyword>
<dbReference type="EMBL" id="ANPB02000007">
    <property type="protein sequence ID" value="KAF4479555.1"/>
    <property type="molecule type" value="Genomic_DNA"/>
</dbReference>
<reference evidence="1 2" key="1">
    <citation type="submission" date="2012-08" db="EMBL/GenBank/DDBJ databases">
        <authorList>
            <person name="Gan P.H.P."/>
            <person name="Ikeda K."/>
            <person name="Irieda H."/>
            <person name="Narusaka M."/>
            <person name="O'Connell R.J."/>
            <person name="Narusaka Y."/>
            <person name="Takano Y."/>
            <person name="Kubo Y."/>
            <person name="Shirasu K."/>
        </authorList>
    </citation>
    <scope>NUCLEOTIDE SEQUENCE [LARGE SCALE GENOMIC DNA]</scope>
    <source>
        <strain evidence="1 2">Nara gc5</strain>
    </source>
</reference>
<comment type="caution">
    <text evidence="1">The sequence shown here is derived from an EMBL/GenBank/DDBJ whole genome shotgun (WGS) entry which is preliminary data.</text>
</comment>
<proteinExistence type="predicted"/>
<accession>A0A7J6IRL1</accession>
<organism evidence="1 2">
    <name type="scientific">Colletotrichum fructicola (strain Nara gc5)</name>
    <name type="common">Anthracnose fungus</name>
    <name type="synonym">Colletotrichum gloeosporioides (strain Nara gc5)</name>
    <dbReference type="NCBI Taxonomy" id="1213859"/>
    <lineage>
        <taxon>Eukaryota</taxon>
        <taxon>Fungi</taxon>
        <taxon>Dikarya</taxon>
        <taxon>Ascomycota</taxon>
        <taxon>Pezizomycotina</taxon>
        <taxon>Sordariomycetes</taxon>
        <taxon>Hypocreomycetidae</taxon>
        <taxon>Glomerellales</taxon>
        <taxon>Glomerellaceae</taxon>
        <taxon>Colletotrichum</taxon>
        <taxon>Colletotrichum gloeosporioides species complex</taxon>
    </lineage>
</organism>
<dbReference type="GeneID" id="43614637"/>
<gene>
    <name evidence="1" type="ORF">CGGC5_v011804</name>
</gene>
<dbReference type="InParanoid" id="A0A7J6IRL1"/>